<keyword evidence="6" id="KW-1185">Reference proteome</keyword>
<dbReference type="PANTHER" id="PTHR47894">
    <property type="entry name" value="HTH-TYPE TRANSCRIPTIONAL REGULATOR GADX"/>
    <property type="match status" value="1"/>
</dbReference>
<dbReference type="EMBL" id="PSNW01000001">
    <property type="protein sequence ID" value="PPE75533.1"/>
    <property type="molecule type" value="Genomic_DNA"/>
</dbReference>
<dbReference type="PANTHER" id="PTHR47894:SF1">
    <property type="entry name" value="HTH-TYPE TRANSCRIPTIONAL REGULATOR VQSM"/>
    <property type="match status" value="1"/>
</dbReference>
<proteinExistence type="predicted"/>
<keyword evidence="3" id="KW-0804">Transcription</keyword>
<dbReference type="InterPro" id="IPR009057">
    <property type="entry name" value="Homeodomain-like_sf"/>
</dbReference>
<dbReference type="InterPro" id="IPR018060">
    <property type="entry name" value="HTH_AraC"/>
</dbReference>
<feature type="domain" description="HTH araC/xylS-type" evidence="4">
    <location>
        <begin position="235"/>
        <end position="336"/>
    </location>
</feature>
<dbReference type="PROSITE" id="PS01124">
    <property type="entry name" value="HTH_ARAC_FAMILY_2"/>
    <property type="match status" value="1"/>
</dbReference>
<dbReference type="RefSeq" id="WP_104228499.1">
    <property type="nucleotide sequence ID" value="NZ_PSNW01000001.1"/>
</dbReference>
<dbReference type="GO" id="GO:0005829">
    <property type="term" value="C:cytosol"/>
    <property type="evidence" value="ECO:0007669"/>
    <property type="project" value="TreeGrafter"/>
</dbReference>
<gene>
    <name evidence="5" type="ORF">C3942_01170</name>
</gene>
<evidence type="ECO:0000256" key="2">
    <source>
        <dbReference type="ARBA" id="ARBA00023125"/>
    </source>
</evidence>
<keyword evidence="1" id="KW-0805">Transcription regulation</keyword>
<dbReference type="OrthoDB" id="6670788at2"/>
<evidence type="ECO:0000313" key="6">
    <source>
        <dbReference type="Proteomes" id="UP000238220"/>
    </source>
</evidence>
<dbReference type="InterPro" id="IPR020449">
    <property type="entry name" value="Tscrpt_reg_AraC-type_HTH"/>
</dbReference>
<dbReference type="AlphaFoldDB" id="A0A2S5TKN6"/>
<sequence length="337" mass="37503">MAQYPELPARYYLRMGEVLLRMGVDPLPLLQRAGLRREQLLAADAMLRLDQVENLIAEAEAAVGRSDLAFELGRSLRLSAHSIVGYGILSSPTMDYAMRLTSRFFRLISPTVRMGYRLDASASEIRFEPVLPLSHRALVFHLETVATGIHNALQELLGERLPRYQLQISIAEPPHAARYAELEGARVQFGWDGVGVRMLMSAAMMGRAPALADATALKLAEDRCRALLTDAVSEGRVADWIRMMLREASGGLPSLEDLAHTLNLSARTLDRHLQREGSGFRALQQEILRERACALLEAGRLSVTQIAHELGYTDAANFSRAFKRDTGLSPRDWRRAS</sequence>
<evidence type="ECO:0000256" key="3">
    <source>
        <dbReference type="ARBA" id="ARBA00023163"/>
    </source>
</evidence>
<reference evidence="5 6" key="1">
    <citation type="submission" date="2018-02" db="EMBL/GenBank/DDBJ databases">
        <title>Genome sequencing of Solimonas sp. HR-BB.</title>
        <authorList>
            <person name="Lee Y."/>
            <person name="Jeon C.O."/>
        </authorList>
    </citation>
    <scope>NUCLEOTIDE SEQUENCE [LARGE SCALE GENOMIC DNA]</scope>
    <source>
        <strain evidence="5 6">HR-BB</strain>
    </source>
</reference>
<protein>
    <submittedName>
        <fullName evidence="5">AraC family transcriptional regulator</fullName>
    </submittedName>
</protein>
<dbReference type="SUPFAM" id="SSF46689">
    <property type="entry name" value="Homeodomain-like"/>
    <property type="match status" value="1"/>
</dbReference>
<dbReference type="GO" id="GO:0000976">
    <property type="term" value="F:transcription cis-regulatory region binding"/>
    <property type="evidence" value="ECO:0007669"/>
    <property type="project" value="TreeGrafter"/>
</dbReference>
<dbReference type="Pfam" id="PF12625">
    <property type="entry name" value="Arabinose_bd"/>
    <property type="match status" value="1"/>
</dbReference>
<name>A0A2S5TKN6_9GAMM</name>
<dbReference type="PRINTS" id="PR00032">
    <property type="entry name" value="HTHARAC"/>
</dbReference>
<accession>A0A2S5TKN6</accession>
<dbReference type="SMART" id="SM00342">
    <property type="entry name" value="HTH_ARAC"/>
    <property type="match status" value="1"/>
</dbReference>
<comment type="caution">
    <text evidence="5">The sequence shown here is derived from an EMBL/GenBank/DDBJ whole genome shotgun (WGS) entry which is preliminary data.</text>
</comment>
<dbReference type="InterPro" id="IPR032687">
    <property type="entry name" value="AraC-type_N"/>
</dbReference>
<keyword evidence="2" id="KW-0238">DNA-binding</keyword>
<evidence type="ECO:0000259" key="4">
    <source>
        <dbReference type="PROSITE" id="PS01124"/>
    </source>
</evidence>
<dbReference type="Pfam" id="PF12833">
    <property type="entry name" value="HTH_18"/>
    <property type="match status" value="1"/>
</dbReference>
<dbReference type="Gene3D" id="1.10.10.60">
    <property type="entry name" value="Homeodomain-like"/>
    <property type="match status" value="1"/>
</dbReference>
<evidence type="ECO:0000313" key="5">
    <source>
        <dbReference type="EMBL" id="PPE75533.1"/>
    </source>
</evidence>
<dbReference type="Proteomes" id="UP000238220">
    <property type="component" value="Unassembled WGS sequence"/>
</dbReference>
<dbReference type="GO" id="GO:0003700">
    <property type="term" value="F:DNA-binding transcription factor activity"/>
    <property type="evidence" value="ECO:0007669"/>
    <property type="project" value="InterPro"/>
</dbReference>
<evidence type="ECO:0000256" key="1">
    <source>
        <dbReference type="ARBA" id="ARBA00023015"/>
    </source>
</evidence>
<organism evidence="5 6">
    <name type="scientific">Solimonas fluminis</name>
    <dbReference type="NCBI Taxonomy" id="2086571"/>
    <lineage>
        <taxon>Bacteria</taxon>
        <taxon>Pseudomonadati</taxon>
        <taxon>Pseudomonadota</taxon>
        <taxon>Gammaproteobacteria</taxon>
        <taxon>Nevskiales</taxon>
        <taxon>Nevskiaceae</taxon>
        <taxon>Solimonas</taxon>
    </lineage>
</organism>